<evidence type="ECO:0000256" key="5">
    <source>
        <dbReference type="ARBA" id="ARBA00023125"/>
    </source>
</evidence>
<dbReference type="AlphaFoldDB" id="A0A521BFG7"/>
<dbReference type="Pfam" id="PF12826">
    <property type="entry name" value="HHH_2"/>
    <property type="match status" value="1"/>
</dbReference>
<proteinExistence type="predicted"/>
<dbReference type="GO" id="GO:0000724">
    <property type="term" value="P:double-strand break repair via homologous recombination"/>
    <property type="evidence" value="ECO:0007669"/>
    <property type="project" value="TreeGrafter"/>
</dbReference>
<dbReference type="SMART" id="SM00891">
    <property type="entry name" value="ERCC4"/>
    <property type="match status" value="1"/>
</dbReference>
<dbReference type="PANTHER" id="PTHR10150:SF0">
    <property type="entry name" value="DNA REPAIR ENDONUCLEASE XPF"/>
    <property type="match status" value="1"/>
</dbReference>
<evidence type="ECO:0000256" key="2">
    <source>
        <dbReference type="ARBA" id="ARBA00022759"/>
    </source>
</evidence>
<keyword evidence="9" id="KW-1185">Reference proteome</keyword>
<protein>
    <submittedName>
        <fullName evidence="8">ERCC4-type nuclease</fullName>
    </submittedName>
</protein>
<sequence length="220" mass="24785">MLYLSVGKQVNIPTIVVDYREERSGIPDLLCQLGCDVQLTSLKAGDYIVNDSIIVERKSKDDFVLSLMQGRLFKQCVLLQKSGYVTSLLIEGNPYHTVHNVSREAIRGALLSVSLSWQIPINYSANNSDTANMIMRIAEQNPKDTFMVQRYGYKPKTLQKQQLYFLQGLPLIGPKLANALMKHFKGIDRIMSASEVELAQVSGIGKNKAMRIWQFIRSGE</sequence>
<dbReference type="PANTHER" id="PTHR10150">
    <property type="entry name" value="DNA REPAIR ENDONUCLEASE XPF"/>
    <property type="match status" value="1"/>
</dbReference>
<keyword evidence="6" id="KW-0234">DNA repair</keyword>
<dbReference type="GO" id="GO:0003697">
    <property type="term" value="F:single-stranded DNA binding"/>
    <property type="evidence" value="ECO:0007669"/>
    <property type="project" value="TreeGrafter"/>
</dbReference>
<dbReference type="InterPro" id="IPR041663">
    <property type="entry name" value="DisA/LigA_HHH"/>
</dbReference>
<organism evidence="8 9">
    <name type="scientific">Saccharicrinis carchari</name>
    <dbReference type="NCBI Taxonomy" id="1168039"/>
    <lineage>
        <taxon>Bacteria</taxon>
        <taxon>Pseudomonadati</taxon>
        <taxon>Bacteroidota</taxon>
        <taxon>Bacteroidia</taxon>
        <taxon>Marinilabiliales</taxon>
        <taxon>Marinilabiliaceae</taxon>
        <taxon>Saccharicrinis</taxon>
    </lineage>
</organism>
<dbReference type="GO" id="GO:0000014">
    <property type="term" value="F:single-stranded DNA endodeoxyribonuclease activity"/>
    <property type="evidence" value="ECO:0007669"/>
    <property type="project" value="TreeGrafter"/>
</dbReference>
<accession>A0A521BFG7</accession>
<evidence type="ECO:0000256" key="1">
    <source>
        <dbReference type="ARBA" id="ARBA00022722"/>
    </source>
</evidence>
<dbReference type="InterPro" id="IPR011335">
    <property type="entry name" value="Restrct_endonuc-II-like"/>
</dbReference>
<reference evidence="8 9" key="1">
    <citation type="submission" date="2017-05" db="EMBL/GenBank/DDBJ databases">
        <authorList>
            <person name="Varghese N."/>
            <person name="Submissions S."/>
        </authorList>
    </citation>
    <scope>NUCLEOTIDE SEQUENCE [LARGE SCALE GENOMIC DNA]</scope>
    <source>
        <strain evidence="8 9">DSM 27040</strain>
    </source>
</reference>
<evidence type="ECO:0000313" key="9">
    <source>
        <dbReference type="Proteomes" id="UP000319040"/>
    </source>
</evidence>
<evidence type="ECO:0000256" key="6">
    <source>
        <dbReference type="ARBA" id="ARBA00023204"/>
    </source>
</evidence>
<keyword evidence="3" id="KW-0227">DNA damage</keyword>
<dbReference type="SUPFAM" id="SSF52980">
    <property type="entry name" value="Restriction endonuclease-like"/>
    <property type="match status" value="1"/>
</dbReference>
<dbReference type="Pfam" id="PF02732">
    <property type="entry name" value="ERCC4"/>
    <property type="match status" value="1"/>
</dbReference>
<dbReference type="Gene3D" id="1.10.150.20">
    <property type="entry name" value="5' to 3' exonuclease, C-terminal subdomain"/>
    <property type="match status" value="1"/>
</dbReference>
<dbReference type="CDD" id="cd20075">
    <property type="entry name" value="XPF_nuclease_XPF_arch"/>
    <property type="match status" value="1"/>
</dbReference>
<dbReference type="InterPro" id="IPR010994">
    <property type="entry name" value="RuvA_2-like"/>
</dbReference>
<dbReference type="InterPro" id="IPR006166">
    <property type="entry name" value="ERCC4_domain"/>
</dbReference>
<keyword evidence="4" id="KW-0378">Hydrolase</keyword>
<feature type="domain" description="ERCC4" evidence="7">
    <location>
        <begin position="14"/>
        <end position="94"/>
    </location>
</feature>
<dbReference type="GO" id="GO:1901255">
    <property type="term" value="P:nucleotide-excision repair involved in interstrand cross-link repair"/>
    <property type="evidence" value="ECO:0007669"/>
    <property type="project" value="TreeGrafter"/>
</dbReference>
<dbReference type="EMBL" id="FXTB01000001">
    <property type="protein sequence ID" value="SMO45848.1"/>
    <property type="molecule type" value="Genomic_DNA"/>
</dbReference>
<name>A0A521BFG7_SACCC</name>
<evidence type="ECO:0000256" key="3">
    <source>
        <dbReference type="ARBA" id="ARBA00022763"/>
    </source>
</evidence>
<evidence type="ECO:0000259" key="7">
    <source>
        <dbReference type="SMART" id="SM00891"/>
    </source>
</evidence>
<keyword evidence="1" id="KW-0540">Nuclease</keyword>
<dbReference type="Proteomes" id="UP000319040">
    <property type="component" value="Unassembled WGS sequence"/>
</dbReference>
<dbReference type="Gene3D" id="3.40.50.10130">
    <property type="match status" value="1"/>
</dbReference>
<dbReference type="OrthoDB" id="837865at2"/>
<dbReference type="GO" id="GO:0003684">
    <property type="term" value="F:damaged DNA binding"/>
    <property type="evidence" value="ECO:0007669"/>
    <property type="project" value="TreeGrafter"/>
</dbReference>
<evidence type="ECO:0000256" key="4">
    <source>
        <dbReference type="ARBA" id="ARBA00022801"/>
    </source>
</evidence>
<dbReference type="CDD" id="cd09897">
    <property type="entry name" value="H3TH_FEN1-XPG-like"/>
    <property type="match status" value="1"/>
</dbReference>
<gene>
    <name evidence="8" type="ORF">SAMN06265379_101906</name>
</gene>
<evidence type="ECO:0000313" key="8">
    <source>
        <dbReference type="EMBL" id="SMO45848.1"/>
    </source>
</evidence>
<dbReference type="SUPFAM" id="SSF47781">
    <property type="entry name" value="RuvA domain 2-like"/>
    <property type="match status" value="1"/>
</dbReference>
<keyword evidence="2" id="KW-0255">Endonuclease</keyword>
<keyword evidence="5" id="KW-0238">DNA-binding</keyword>